<evidence type="ECO:0000313" key="2">
    <source>
        <dbReference type="Proteomes" id="UP000324222"/>
    </source>
</evidence>
<organism evidence="1 2">
    <name type="scientific">Portunus trituberculatus</name>
    <name type="common">Swimming crab</name>
    <name type="synonym">Neptunus trituberculatus</name>
    <dbReference type="NCBI Taxonomy" id="210409"/>
    <lineage>
        <taxon>Eukaryota</taxon>
        <taxon>Metazoa</taxon>
        <taxon>Ecdysozoa</taxon>
        <taxon>Arthropoda</taxon>
        <taxon>Crustacea</taxon>
        <taxon>Multicrustacea</taxon>
        <taxon>Malacostraca</taxon>
        <taxon>Eumalacostraca</taxon>
        <taxon>Eucarida</taxon>
        <taxon>Decapoda</taxon>
        <taxon>Pleocyemata</taxon>
        <taxon>Brachyura</taxon>
        <taxon>Eubrachyura</taxon>
        <taxon>Portunoidea</taxon>
        <taxon>Portunidae</taxon>
        <taxon>Portuninae</taxon>
        <taxon>Portunus</taxon>
    </lineage>
</organism>
<reference evidence="1 2" key="1">
    <citation type="submission" date="2019-05" db="EMBL/GenBank/DDBJ databases">
        <title>Another draft genome of Portunus trituberculatus and its Hox gene families provides insights of decapod evolution.</title>
        <authorList>
            <person name="Jeong J.-H."/>
            <person name="Song I."/>
            <person name="Kim S."/>
            <person name="Choi T."/>
            <person name="Kim D."/>
            <person name="Ryu S."/>
            <person name="Kim W."/>
        </authorList>
    </citation>
    <scope>NUCLEOTIDE SEQUENCE [LARGE SCALE GENOMIC DNA]</scope>
    <source>
        <tissue evidence="1">Muscle</tissue>
    </source>
</reference>
<sequence length="126" mass="14353">MEESQHRKRKQESEGNKIKRKKNYIVSARANLCWKVSGYSLHFELVQEQCFTPQRPGCSCALHSPGNISYCRRLAGKCHSETARRRQVLFSPLEDVGRMDLVGWMLSVPLLVAQEGMFFLTSASCS</sequence>
<dbReference type="Proteomes" id="UP000324222">
    <property type="component" value="Unassembled WGS sequence"/>
</dbReference>
<gene>
    <name evidence="1" type="ORF">E2C01_080398</name>
</gene>
<dbReference type="AlphaFoldDB" id="A0A5B7IW10"/>
<proteinExistence type="predicted"/>
<protein>
    <submittedName>
        <fullName evidence="1">Uncharacterized protein</fullName>
    </submittedName>
</protein>
<evidence type="ECO:0000313" key="1">
    <source>
        <dbReference type="EMBL" id="MPC85617.1"/>
    </source>
</evidence>
<accession>A0A5B7IW10</accession>
<dbReference type="EMBL" id="VSRR010068984">
    <property type="protein sequence ID" value="MPC85617.1"/>
    <property type="molecule type" value="Genomic_DNA"/>
</dbReference>
<name>A0A5B7IW10_PORTR</name>
<comment type="caution">
    <text evidence="1">The sequence shown here is derived from an EMBL/GenBank/DDBJ whole genome shotgun (WGS) entry which is preliminary data.</text>
</comment>
<keyword evidence="2" id="KW-1185">Reference proteome</keyword>